<accession>X1CZB8</accession>
<gene>
    <name evidence="1" type="ORF">S01H4_58219</name>
</gene>
<reference evidence="1" key="1">
    <citation type="journal article" date="2014" name="Front. Microbiol.">
        <title>High frequency of phylogenetically diverse reductive dehalogenase-homologous genes in deep subseafloor sedimentary metagenomes.</title>
        <authorList>
            <person name="Kawai M."/>
            <person name="Futagami T."/>
            <person name="Toyoda A."/>
            <person name="Takaki Y."/>
            <person name="Nishi S."/>
            <person name="Hori S."/>
            <person name="Arai W."/>
            <person name="Tsubouchi T."/>
            <person name="Morono Y."/>
            <person name="Uchiyama I."/>
            <person name="Ito T."/>
            <person name="Fujiyama A."/>
            <person name="Inagaki F."/>
            <person name="Takami H."/>
        </authorList>
    </citation>
    <scope>NUCLEOTIDE SEQUENCE</scope>
    <source>
        <strain evidence="1">Expedition CK06-06</strain>
    </source>
</reference>
<proteinExistence type="predicted"/>
<evidence type="ECO:0000313" key="1">
    <source>
        <dbReference type="EMBL" id="GAH13217.1"/>
    </source>
</evidence>
<feature type="non-terminal residue" evidence="1">
    <location>
        <position position="61"/>
    </location>
</feature>
<sequence length="61" mass="6871">MEYVITEYEKVRENFPQFGKVMKQLKTDLIAKAAGDWANKKFGGMYPEAGQFGISTIIPAL</sequence>
<comment type="caution">
    <text evidence="1">The sequence shown here is derived from an EMBL/GenBank/DDBJ whole genome shotgun (WGS) entry which is preliminary data.</text>
</comment>
<organism evidence="1">
    <name type="scientific">marine sediment metagenome</name>
    <dbReference type="NCBI Taxonomy" id="412755"/>
    <lineage>
        <taxon>unclassified sequences</taxon>
        <taxon>metagenomes</taxon>
        <taxon>ecological metagenomes</taxon>
    </lineage>
</organism>
<dbReference type="EMBL" id="BART01033984">
    <property type="protein sequence ID" value="GAH13217.1"/>
    <property type="molecule type" value="Genomic_DNA"/>
</dbReference>
<dbReference type="AlphaFoldDB" id="X1CZB8"/>
<protein>
    <submittedName>
        <fullName evidence="1">Uncharacterized protein</fullName>
    </submittedName>
</protein>
<name>X1CZB8_9ZZZZ</name>